<dbReference type="Gene3D" id="1.20.5.3310">
    <property type="match status" value="1"/>
</dbReference>
<keyword evidence="3" id="KW-0812">Transmembrane</keyword>
<organism evidence="9 10">
    <name type="scientific">Geodermatophilus obscurus</name>
    <dbReference type="NCBI Taxonomy" id="1861"/>
    <lineage>
        <taxon>Bacteria</taxon>
        <taxon>Bacillati</taxon>
        <taxon>Actinomycetota</taxon>
        <taxon>Actinomycetes</taxon>
        <taxon>Geodermatophilales</taxon>
        <taxon>Geodermatophilaceae</taxon>
        <taxon>Geodermatophilus</taxon>
    </lineage>
</organism>
<sequence length="136" mass="14176">MFDSIGWGEIVVLALAALFIFGPERLPTLAKDAAAGLKKVRTALTGVRAQVDDSLGDELAGLRDLDLRKYHPKTFIRSQLFDDDGAPPVRRGSAGGPRAPGGANGAAAGATAASLVKPARVDRDRSVPPPFDVDAT</sequence>
<evidence type="ECO:0000256" key="5">
    <source>
        <dbReference type="ARBA" id="ARBA00022989"/>
    </source>
</evidence>
<gene>
    <name evidence="9" type="ORF">SAMN05660359_01038</name>
</gene>
<evidence type="ECO:0000313" key="9">
    <source>
        <dbReference type="EMBL" id="SFO02655.1"/>
    </source>
</evidence>
<dbReference type="EMBL" id="FOWE01000002">
    <property type="protein sequence ID" value="SFO02655.1"/>
    <property type="molecule type" value="Genomic_DNA"/>
</dbReference>
<evidence type="ECO:0000313" key="10">
    <source>
        <dbReference type="Proteomes" id="UP000183642"/>
    </source>
</evidence>
<evidence type="ECO:0000256" key="3">
    <source>
        <dbReference type="ARBA" id="ARBA00022692"/>
    </source>
</evidence>
<feature type="compositionally biased region" description="Gly residues" evidence="8">
    <location>
        <begin position="93"/>
        <end position="104"/>
    </location>
</feature>
<accession>A0A1I5DTU0</accession>
<evidence type="ECO:0000256" key="1">
    <source>
        <dbReference type="ARBA" id="ARBA00004167"/>
    </source>
</evidence>
<comment type="subcellular location">
    <subcellularLocation>
        <location evidence="1">Membrane</location>
        <topology evidence="1">Single-pass membrane protein</topology>
    </subcellularLocation>
</comment>
<dbReference type="GO" id="GO:0015031">
    <property type="term" value="P:protein transport"/>
    <property type="evidence" value="ECO:0007669"/>
    <property type="project" value="UniProtKB-KW"/>
</dbReference>
<dbReference type="InterPro" id="IPR003369">
    <property type="entry name" value="TatA/B/E"/>
</dbReference>
<feature type="compositionally biased region" description="Pro residues" evidence="8">
    <location>
        <begin position="127"/>
        <end position="136"/>
    </location>
</feature>
<keyword evidence="6" id="KW-0811">Translocation</keyword>
<dbReference type="RefSeq" id="WP_075012413.1">
    <property type="nucleotide sequence ID" value="NZ_FOWE01000002.1"/>
</dbReference>
<keyword evidence="7" id="KW-0472">Membrane</keyword>
<evidence type="ECO:0000256" key="7">
    <source>
        <dbReference type="ARBA" id="ARBA00023136"/>
    </source>
</evidence>
<dbReference type="Proteomes" id="UP000183642">
    <property type="component" value="Unassembled WGS sequence"/>
</dbReference>
<keyword evidence="2" id="KW-0813">Transport</keyword>
<dbReference type="Pfam" id="PF02416">
    <property type="entry name" value="TatA_B_E"/>
    <property type="match status" value="1"/>
</dbReference>
<evidence type="ECO:0000256" key="2">
    <source>
        <dbReference type="ARBA" id="ARBA00022448"/>
    </source>
</evidence>
<dbReference type="AlphaFoldDB" id="A0A1I5DTU0"/>
<dbReference type="GO" id="GO:0016020">
    <property type="term" value="C:membrane"/>
    <property type="evidence" value="ECO:0007669"/>
    <property type="project" value="UniProtKB-ARBA"/>
</dbReference>
<name>A0A1I5DTU0_9ACTN</name>
<dbReference type="OrthoDB" id="3267321at2"/>
<protein>
    <submittedName>
        <fullName evidence="9">Sec-independent protein translocase protein TatB</fullName>
    </submittedName>
</protein>
<keyword evidence="10" id="KW-1185">Reference proteome</keyword>
<reference evidence="10" key="1">
    <citation type="submission" date="2016-10" db="EMBL/GenBank/DDBJ databases">
        <authorList>
            <person name="Varghese N."/>
            <person name="Submissions S."/>
        </authorList>
    </citation>
    <scope>NUCLEOTIDE SEQUENCE [LARGE SCALE GENOMIC DNA]</scope>
    <source>
        <strain evidence="10">DSM 43161</strain>
    </source>
</reference>
<proteinExistence type="predicted"/>
<keyword evidence="5" id="KW-1133">Transmembrane helix</keyword>
<dbReference type="PRINTS" id="PR01506">
    <property type="entry name" value="TATBPROTEIN"/>
</dbReference>
<evidence type="ECO:0000256" key="8">
    <source>
        <dbReference type="SAM" id="MobiDB-lite"/>
    </source>
</evidence>
<evidence type="ECO:0000256" key="4">
    <source>
        <dbReference type="ARBA" id="ARBA00022927"/>
    </source>
</evidence>
<keyword evidence="4" id="KW-0653">Protein transport</keyword>
<feature type="region of interest" description="Disordered" evidence="8">
    <location>
        <begin position="81"/>
        <end position="136"/>
    </location>
</feature>
<evidence type="ECO:0000256" key="6">
    <source>
        <dbReference type="ARBA" id="ARBA00023010"/>
    </source>
</evidence>